<feature type="transmembrane region" description="Helical" evidence="6">
    <location>
        <begin position="105"/>
        <end position="123"/>
    </location>
</feature>
<dbReference type="SUPFAM" id="SSF103473">
    <property type="entry name" value="MFS general substrate transporter"/>
    <property type="match status" value="1"/>
</dbReference>
<feature type="transmembrane region" description="Helical" evidence="6">
    <location>
        <begin position="347"/>
        <end position="368"/>
    </location>
</feature>
<dbReference type="Proteomes" id="UP000094527">
    <property type="component" value="Unassembled WGS sequence"/>
</dbReference>
<feature type="transmembrane region" description="Helical" evidence="6">
    <location>
        <begin position="320"/>
        <end position="340"/>
    </location>
</feature>
<feature type="region of interest" description="Disordered" evidence="5">
    <location>
        <begin position="549"/>
        <end position="572"/>
    </location>
</feature>
<keyword evidence="3 6" id="KW-1133">Transmembrane helix</keyword>
<evidence type="ECO:0000256" key="1">
    <source>
        <dbReference type="ARBA" id="ARBA00004141"/>
    </source>
</evidence>
<accession>A0A1D2NMM2</accession>
<feature type="transmembrane region" description="Helical" evidence="6">
    <location>
        <begin position="162"/>
        <end position="183"/>
    </location>
</feature>
<dbReference type="EMBL" id="LJIJ01000003">
    <property type="protein sequence ID" value="ODN06528.1"/>
    <property type="molecule type" value="Genomic_DNA"/>
</dbReference>
<dbReference type="PROSITE" id="PS00216">
    <property type="entry name" value="SUGAR_TRANSPORT_1"/>
    <property type="match status" value="2"/>
</dbReference>
<dbReference type="OMA" id="LYYIHCQ"/>
<dbReference type="Pfam" id="PF00083">
    <property type="entry name" value="Sugar_tr"/>
    <property type="match status" value="1"/>
</dbReference>
<feature type="compositionally biased region" description="Basic and acidic residues" evidence="5">
    <location>
        <begin position="549"/>
        <end position="561"/>
    </location>
</feature>
<name>A0A1D2NMM2_ORCCI</name>
<dbReference type="InterPro" id="IPR020846">
    <property type="entry name" value="MFS_dom"/>
</dbReference>
<dbReference type="InterPro" id="IPR050549">
    <property type="entry name" value="MFS_Trehalose_Transporter"/>
</dbReference>
<feature type="transmembrane region" description="Helical" evidence="6">
    <location>
        <begin position="413"/>
        <end position="436"/>
    </location>
</feature>
<dbReference type="Gene3D" id="1.20.1250.20">
    <property type="entry name" value="MFS general substrate transporter like domains"/>
    <property type="match status" value="1"/>
</dbReference>
<feature type="transmembrane region" description="Helical" evidence="6">
    <location>
        <begin position="129"/>
        <end position="150"/>
    </location>
</feature>
<feature type="transmembrane region" description="Helical" evidence="6">
    <location>
        <begin position="276"/>
        <end position="297"/>
    </location>
</feature>
<evidence type="ECO:0000256" key="2">
    <source>
        <dbReference type="ARBA" id="ARBA00022692"/>
    </source>
</evidence>
<evidence type="ECO:0000256" key="6">
    <source>
        <dbReference type="SAM" id="Phobius"/>
    </source>
</evidence>
<feature type="transmembrane region" description="Helical" evidence="6">
    <location>
        <begin position="448"/>
        <end position="468"/>
    </location>
</feature>
<dbReference type="InterPro" id="IPR005829">
    <property type="entry name" value="Sugar_transporter_CS"/>
</dbReference>
<feature type="transmembrane region" description="Helical" evidence="6">
    <location>
        <begin position="474"/>
        <end position="494"/>
    </location>
</feature>
<proteinExistence type="predicted"/>
<evidence type="ECO:0000256" key="4">
    <source>
        <dbReference type="ARBA" id="ARBA00023136"/>
    </source>
</evidence>
<dbReference type="PROSITE" id="PS50850">
    <property type="entry name" value="MFS"/>
    <property type="match status" value="1"/>
</dbReference>
<reference evidence="8 9" key="1">
    <citation type="journal article" date="2016" name="Genome Biol. Evol.">
        <title>Gene Family Evolution Reflects Adaptation to Soil Environmental Stressors in the Genome of the Collembolan Orchesella cincta.</title>
        <authorList>
            <person name="Faddeeva-Vakhrusheva A."/>
            <person name="Derks M.F."/>
            <person name="Anvar S.Y."/>
            <person name="Agamennone V."/>
            <person name="Suring W."/>
            <person name="Smit S."/>
            <person name="van Straalen N.M."/>
            <person name="Roelofs D."/>
        </authorList>
    </citation>
    <scope>NUCLEOTIDE SEQUENCE [LARGE SCALE GENOMIC DNA]</scope>
    <source>
        <tissue evidence="8">Mixed pool</tissue>
    </source>
</reference>
<dbReference type="InterPro" id="IPR036259">
    <property type="entry name" value="MFS_trans_sf"/>
</dbReference>
<keyword evidence="4 6" id="KW-0472">Membrane</keyword>
<dbReference type="PANTHER" id="PTHR48021:SF1">
    <property type="entry name" value="GH07001P-RELATED"/>
    <property type="match status" value="1"/>
</dbReference>
<organism evidence="8 9">
    <name type="scientific">Orchesella cincta</name>
    <name type="common">Springtail</name>
    <name type="synonym">Podura cincta</name>
    <dbReference type="NCBI Taxonomy" id="48709"/>
    <lineage>
        <taxon>Eukaryota</taxon>
        <taxon>Metazoa</taxon>
        <taxon>Ecdysozoa</taxon>
        <taxon>Arthropoda</taxon>
        <taxon>Hexapoda</taxon>
        <taxon>Collembola</taxon>
        <taxon>Entomobryomorpha</taxon>
        <taxon>Entomobryoidea</taxon>
        <taxon>Orchesellidae</taxon>
        <taxon>Orchesellinae</taxon>
        <taxon>Orchesella</taxon>
    </lineage>
</organism>
<gene>
    <name evidence="8" type="ORF">Ocin01_00127</name>
</gene>
<dbReference type="OrthoDB" id="4142200at2759"/>
<evidence type="ECO:0000259" key="7">
    <source>
        <dbReference type="PROSITE" id="PS50850"/>
    </source>
</evidence>
<sequence length="572" mass="63324">MNPNCVINPLLPTNVVRYTIPEKKPGYPWMESYAALVAALSFLCGGAVQSYTSGAIVSLQNDVTTNISVTNENIAWIASTPPLASLVGTTLSGPIMEHMGRRRTITLLALPLIIGWLIIGTAVNFRMILLGRFATGISLGMAKASAPVYVSETARAQHRGKLGYFPPIMSALGVLMGCILGSIMQWQQLALLMVVFPAVLFVASFFLPESPHWLIKLNQEDKAFQSLKTLRQWRGTNNDDLRIYKEITEIRESIEEVATPSFHQVLKDKEIRFPAMLIFCMMIFQQFSGVSAVIYYLKMILNHGDGTRTQAPASSHGTDIRPGILGLVHFLAFFISLPLVDRVGRKFLLKLSGILMTLSHIMLATYFYNYVPTTTAVPVGQSHGSTFITIRAVRNETISGIHSVPFAEPIQSWIPLATLCAYIASFSIASPIPFIVMSEIFGANLRSYMASAAIFTAAVASFIVVQVFPHLMYGVSPTFTFALFAFLSLQNTLVAHIMPETKGKTLAEIEHLFRAPRDFKGKFKENIEVECEQVAVSVISIQISNYERNNDKKSNNEKERMAPVGKYPKYTT</sequence>
<dbReference type="PRINTS" id="PR00171">
    <property type="entry name" value="SUGRTRNSPORT"/>
</dbReference>
<evidence type="ECO:0000313" key="8">
    <source>
        <dbReference type="EMBL" id="ODN06528.1"/>
    </source>
</evidence>
<dbReference type="InterPro" id="IPR005828">
    <property type="entry name" value="MFS_sugar_transport-like"/>
</dbReference>
<keyword evidence="9" id="KW-1185">Reference proteome</keyword>
<dbReference type="GO" id="GO:0022857">
    <property type="term" value="F:transmembrane transporter activity"/>
    <property type="evidence" value="ECO:0007669"/>
    <property type="project" value="InterPro"/>
</dbReference>
<dbReference type="PANTHER" id="PTHR48021">
    <property type="match status" value="1"/>
</dbReference>
<feature type="transmembrane region" description="Helical" evidence="6">
    <location>
        <begin position="189"/>
        <end position="207"/>
    </location>
</feature>
<evidence type="ECO:0000256" key="3">
    <source>
        <dbReference type="ARBA" id="ARBA00022989"/>
    </source>
</evidence>
<dbReference type="STRING" id="48709.A0A1D2NMM2"/>
<protein>
    <submittedName>
        <fullName evidence="8">Facilitated trehalose transporter Tret1-2</fullName>
    </submittedName>
</protein>
<evidence type="ECO:0000313" key="9">
    <source>
        <dbReference type="Proteomes" id="UP000094527"/>
    </source>
</evidence>
<evidence type="ECO:0000256" key="5">
    <source>
        <dbReference type="SAM" id="MobiDB-lite"/>
    </source>
</evidence>
<comment type="caution">
    <text evidence="8">The sequence shown here is derived from an EMBL/GenBank/DDBJ whole genome shotgun (WGS) entry which is preliminary data.</text>
</comment>
<dbReference type="AlphaFoldDB" id="A0A1D2NMM2"/>
<keyword evidence="2 6" id="KW-0812">Transmembrane</keyword>
<comment type="subcellular location">
    <subcellularLocation>
        <location evidence="1">Membrane</location>
        <topology evidence="1">Multi-pass membrane protein</topology>
    </subcellularLocation>
</comment>
<feature type="domain" description="Major facilitator superfamily (MFS) profile" evidence="7">
    <location>
        <begin position="34"/>
        <end position="503"/>
    </location>
</feature>
<dbReference type="GO" id="GO:0016020">
    <property type="term" value="C:membrane"/>
    <property type="evidence" value="ECO:0007669"/>
    <property type="project" value="UniProtKB-SubCell"/>
</dbReference>
<dbReference type="InterPro" id="IPR003663">
    <property type="entry name" value="Sugar/inositol_transpt"/>
</dbReference>
<feature type="transmembrane region" description="Helical" evidence="6">
    <location>
        <begin position="33"/>
        <end position="54"/>
    </location>
</feature>